<dbReference type="RefSeq" id="WP_119931567.1">
    <property type="nucleotide sequence ID" value="NZ_QZEY01000027.1"/>
</dbReference>
<evidence type="ECO:0000313" key="3">
    <source>
        <dbReference type="Proteomes" id="UP000265768"/>
    </source>
</evidence>
<comment type="caution">
    <text evidence="2">The sequence shown here is derived from an EMBL/GenBank/DDBJ whole genome shotgun (WGS) entry which is preliminary data.</text>
</comment>
<accession>A0A3A4A7Y6</accession>
<dbReference type="Pfam" id="PF19809">
    <property type="entry name" value="DUF6292"/>
    <property type="match status" value="1"/>
</dbReference>
<evidence type="ECO:0000313" key="2">
    <source>
        <dbReference type="EMBL" id="RJL21106.1"/>
    </source>
</evidence>
<sequence>MPEHHMPTPVGQILLRTADLLTGQDPPAASNALRDAAYEVAPADVNDIAWASEALQALDADLTSCGDRTCCWDITSRLRHYQERFGNARLAEVLRSRAAADGPAEPIQPPWDQRTAHEGYIARCAQAVGAAGVAVRLSSHLGTWPRSGVLVCGDPIEVTVRLCWTEERGWVYAPHGGTIWDAVEDGLPLGDTVLPPPDQVAADALRLLTRPRLRSADPADTDFDSALTAES</sequence>
<dbReference type="EMBL" id="QZEY01000027">
    <property type="protein sequence ID" value="RJL21106.1"/>
    <property type="molecule type" value="Genomic_DNA"/>
</dbReference>
<keyword evidence="3" id="KW-1185">Reference proteome</keyword>
<feature type="domain" description="DUF6292" evidence="1">
    <location>
        <begin position="120"/>
        <end position="202"/>
    </location>
</feature>
<name>A0A3A4A7Y6_9ACTN</name>
<organism evidence="2 3">
    <name type="scientific">Bailinhaonella thermotolerans</name>
    <dbReference type="NCBI Taxonomy" id="1070861"/>
    <lineage>
        <taxon>Bacteria</taxon>
        <taxon>Bacillati</taxon>
        <taxon>Actinomycetota</taxon>
        <taxon>Actinomycetes</taxon>
        <taxon>Streptosporangiales</taxon>
        <taxon>Streptosporangiaceae</taxon>
        <taxon>Bailinhaonella</taxon>
    </lineage>
</organism>
<dbReference type="Proteomes" id="UP000265768">
    <property type="component" value="Unassembled WGS sequence"/>
</dbReference>
<protein>
    <recommendedName>
        <fullName evidence="1">DUF6292 domain-containing protein</fullName>
    </recommendedName>
</protein>
<evidence type="ECO:0000259" key="1">
    <source>
        <dbReference type="Pfam" id="PF19809"/>
    </source>
</evidence>
<dbReference type="AlphaFoldDB" id="A0A3A4A7Y6"/>
<reference evidence="2 3" key="1">
    <citation type="submission" date="2018-09" db="EMBL/GenBank/DDBJ databases">
        <title>YIM 75507 draft genome.</title>
        <authorList>
            <person name="Tang S."/>
            <person name="Feng Y."/>
        </authorList>
    </citation>
    <scope>NUCLEOTIDE SEQUENCE [LARGE SCALE GENOMIC DNA]</scope>
    <source>
        <strain evidence="2 3">YIM 75507</strain>
    </source>
</reference>
<gene>
    <name evidence="2" type="ORF">D5H75_38495</name>
</gene>
<dbReference type="InterPro" id="IPR046259">
    <property type="entry name" value="DUF6292"/>
</dbReference>
<dbReference type="OrthoDB" id="4190452at2"/>
<proteinExistence type="predicted"/>